<dbReference type="EMBL" id="JACBZI010000001">
    <property type="protein sequence ID" value="NYI09864.1"/>
    <property type="molecule type" value="Genomic_DNA"/>
</dbReference>
<evidence type="ECO:0000313" key="1">
    <source>
        <dbReference type="EMBL" id="NYI09864.1"/>
    </source>
</evidence>
<evidence type="ECO:0000313" key="2">
    <source>
        <dbReference type="Proteomes" id="UP000537326"/>
    </source>
</evidence>
<gene>
    <name evidence="1" type="ORF">BKA05_001379</name>
</gene>
<dbReference type="RefSeq" id="WP_179530783.1">
    <property type="nucleotide sequence ID" value="NZ_BAAAPP010000004.1"/>
</dbReference>
<keyword evidence="2" id="KW-1185">Reference proteome</keyword>
<accession>A0A7Z0C488</accession>
<protein>
    <submittedName>
        <fullName evidence="1">Uncharacterized protein</fullName>
    </submittedName>
</protein>
<organism evidence="1 2">
    <name type="scientific">Nocardioides marinus</name>
    <dbReference type="NCBI Taxonomy" id="374514"/>
    <lineage>
        <taxon>Bacteria</taxon>
        <taxon>Bacillati</taxon>
        <taxon>Actinomycetota</taxon>
        <taxon>Actinomycetes</taxon>
        <taxon>Propionibacteriales</taxon>
        <taxon>Nocardioidaceae</taxon>
        <taxon>Nocardioides</taxon>
    </lineage>
</organism>
<sequence length="113" mass="12452">MVEDWIWDGPDDLPGYAVTLALLYHFVPTAEEVDLLDELDHDRSRAAWNAFYDEFASAEDGIFSADLDEYDQADDQDEATSAPMSLGQIFGLLEHVLGAEIIDDPADGDAGDK</sequence>
<proteinExistence type="predicted"/>
<comment type="caution">
    <text evidence="1">The sequence shown here is derived from an EMBL/GenBank/DDBJ whole genome shotgun (WGS) entry which is preliminary data.</text>
</comment>
<name>A0A7Z0C488_9ACTN</name>
<dbReference type="AlphaFoldDB" id="A0A7Z0C488"/>
<reference evidence="1 2" key="1">
    <citation type="submission" date="2020-07" db="EMBL/GenBank/DDBJ databases">
        <title>Sequencing the genomes of 1000 actinobacteria strains.</title>
        <authorList>
            <person name="Klenk H.-P."/>
        </authorList>
    </citation>
    <scope>NUCLEOTIDE SEQUENCE [LARGE SCALE GENOMIC DNA]</scope>
    <source>
        <strain evidence="1 2">DSM 18248</strain>
    </source>
</reference>
<dbReference type="Proteomes" id="UP000537326">
    <property type="component" value="Unassembled WGS sequence"/>
</dbReference>